<feature type="domain" description="FAD dependent oxidoreductase" evidence="2">
    <location>
        <begin position="6"/>
        <end position="350"/>
    </location>
</feature>
<sequence>MSAKADVLVIGGGLHGLSAALQIARRGARVTLLERRRVGRHSSGASAAGVRTLGRARAELPLSLAAMTMWHGIAEIVGDDCGFHAHGQLQVAETEAELERIRARVDHLRRDGFYNEELVDAAQLRELVPGLARHCIGGAFAKDDGAADPHRTLAAYLRAATEAGVVVCEGTGVTQLERRDGVWRIGAGPAWFEAPLVVNAAGAWAGEIAAMAGDHIPLDTKASMMIVTERIAPFVRPTVSTAGRKLSFKQTDQGTLLIGGGQQGRADLANETAEVDIRTLARSAAAAVALFPSVAGLRIVRSWAGLEARTSDDIAIAGLSPTAPGLLHLFGFCGHGFQLVPALGVAAADLMLTGQTAFDLNGLQPGRLMTAGKLNRRSTRDGEARAPLAASDD</sequence>
<dbReference type="Gene3D" id="3.50.50.60">
    <property type="entry name" value="FAD/NAD(P)-binding domain"/>
    <property type="match status" value="1"/>
</dbReference>
<evidence type="ECO:0000313" key="3">
    <source>
        <dbReference type="EMBL" id="ACG78783.1"/>
    </source>
</evidence>
<reference evidence="3 4" key="1">
    <citation type="journal article" date="2008" name="BMC Genomics">
        <title>Complete genome of Phenylobacterium zucineum - a novel facultative intracellular bacterium isolated from human erythroleukemia cell line K562.</title>
        <authorList>
            <person name="Luo Y."/>
            <person name="Xu X."/>
            <person name="Ding Z."/>
            <person name="Liu Z."/>
            <person name="Zhang B."/>
            <person name="Yan Z."/>
            <person name="Sun J."/>
            <person name="Hu S."/>
            <person name="Hu X."/>
        </authorList>
    </citation>
    <scope>NUCLEOTIDE SEQUENCE [LARGE SCALE GENOMIC DNA]</scope>
    <source>
        <strain evidence="3 4">HLK1</strain>
    </source>
</reference>
<evidence type="ECO:0000259" key="2">
    <source>
        <dbReference type="Pfam" id="PF01266"/>
    </source>
</evidence>
<dbReference type="InterPro" id="IPR036188">
    <property type="entry name" value="FAD/NAD-bd_sf"/>
</dbReference>
<gene>
    <name evidence="3" type="ordered locus">PHZ_c2374</name>
</gene>
<evidence type="ECO:0000256" key="1">
    <source>
        <dbReference type="ARBA" id="ARBA00023002"/>
    </source>
</evidence>
<dbReference type="KEGG" id="pzu:PHZ_c2374"/>
<organism evidence="3 4">
    <name type="scientific">Phenylobacterium zucineum (strain HLK1)</name>
    <dbReference type="NCBI Taxonomy" id="450851"/>
    <lineage>
        <taxon>Bacteria</taxon>
        <taxon>Pseudomonadati</taxon>
        <taxon>Pseudomonadota</taxon>
        <taxon>Alphaproteobacteria</taxon>
        <taxon>Caulobacterales</taxon>
        <taxon>Caulobacteraceae</taxon>
        <taxon>Phenylobacterium</taxon>
    </lineage>
</organism>
<dbReference type="RefSeq" id="WP_012522923.1">
    <property type="nucleotide sequence ID" value="NC_011144.1"/>
</dbReference>
<dbReference type="GO" id="GO:0016491">
    <property type="term" value="F:oxidoreductase activity"/>
    <property type="evidence" value="ECO:0007669"/>
    <property type="project" value="UniProtKB-KW"/>
</dbReference>
<dbReference type="PANTHER" id="PTHR13847">
    <property type="entry name" value="SARCOSINE DEHYDROGENASE-RELATED"/>
    <property type="match status" value="1"/>
</dbReference>
<keyword evidence="1" id="KW-0560">Oxidoreductase</keyword>
<dbReference type="SUPFAM" id="SSF51905">
    <property type="entry name" value="FAD/NAD(P)-binding domain"/>
    <property type="match status" value="1"/>
</dbReference>
<dbReference type="STRING" id="450851.PHZ_c2374"/>
<dbReference type="EMBL" id="CP000747">
    <property type="protein sequence ID" value="ACG78783.1"/>
    <property type="molecule type" value="Genomic_DNA"/>
</dbReference>
<dbReference type="HOGENOM" id="CLU_007884_4_3_5"/>
<dbReference type="Gene3D" id="3.30.9.10">
    <property type="entry name" value="D-Amino Acid Oxidase, subunit A, domain 2"/>
    <property type="match status" value="1"/>
</dbReference>
<dbReference type="eggNOG" id="COG0665">
    <property type="taxonomic scope" value="Bacteria"/>
</dbReference>
<dbReference type="Proteomes" id="UP000001868">
    <property type="component" value="Chromosome"/>
</dbReference>
<name>B4RFX0_PHEZH</name>
<dbReference type="PANTHER" id="PTHR13847:SF287">
    <property type="entry name" value="FAD-DEPENDENT OXIDOREDUCTASE DOMAIN-CONTAINING PROTEIN 1"/>
    <property type="match status" value="1"/>
</dbReference>
<protein>
    <submittedName>
        <fullName evidence="3">FAD dependent oxidoreductase</fullName>
    </submittedName>
</protein>
<dbReference type="Pfam" id="PF01266">
    <property type="entry name" value="DAO"/>
    <property type="match status" value="1"/>
</dbReference>
<dbReference type="OrthoDB" id="9815989at2"/>
<dbReference type="InterPro" id="IPR006076">
    <property type="entry name" value="FAD-dep_OxRdtase"/>
</dbReference>
<keyword evidence="4" id="KW-1185">Reference proteome</keyword>
<dbReference type="GO" id="GO:0005737">
    <property type="term" value="C:cytoplasm"/>
    <property type="evidence" value="ECO:0007669"/>
    <property type="project" value="TreeGrafter"/>
</dbReference>
<dbReference type="AlphaFoldDB" id="B4RFX0"/>
<proteinExistence type="predicted"/>
<evidence type="ECO:0000313" key="4">
    <source>
        <dbReference type="Proteomes" id="UP000001868"/>
    </source>
</evidence>
<accession>B4RFX0</accession>